<evidence type="ECO:0000313" key="3">
    <source>
        <dbReference type="EMBL" id="RKP16510.1"/>
    </source>
</evidence>
<dbReference type="EMBL" id="ML006469">
    <property type="protein sequence ID" value="RKP16510.1"/>
    <property type="molecule type" value="Genomic_DNA"/>
</dbReference>
<proteinExistence type="predicted"/>
<evidence type="ECO:0000259" key="1">
    <source>
        <dbReference type="Pfam" id="PF14214"/>
    </source>
</evidence>
<gene>
    <name evidence="2" type="ORF">O9G_004327</name>
    <name evidence="3" type="ORF">ROZALSC1DRAFT_31569</name>
</gene>
<reference evidence="3" key="3">
    <citation type="submission" date="2018-08" db="EMBL/GenBank/DDBJ databases">
        <title>Leveraging single-cell genomics to expand the Fungal Tree of Life.</title>
        <authorList>
            <consortium name="DOE Joint Genome Institute"/>
            <person name="Ahrendt S.R."/>
            <person name="Quandt C.A."/>
            <person name="Ciobanu D."/>
            <person name="Clum A."/>
            <person name="Salamov A."/>
            <person name="Andreopoulos B."/>
            <person name="Cheng J.-F."/>
            <person name="Woyke T."/>
            <person name="Pelin A."/>
            <person name="Henrissat B."/>
            <person name="Reynolds N."/>
            <person name="Benny G.L."/>
            <person name="Smith M.E."/>
            <person name="James T.Y."/>
            <person name="Grigoriev I.V."/>
        </authorList>
    </citation>
    <scope>NUCLEOTIDE SEQUENCE</scope>
    <source>
        <strain evidence="3">CSF55</strain>
    </source>
</reference>
<feature type="domain" description="Helitron helicase-like" evidence="1">
    <location>
        <begin position="1"/>
        <end position="82"/>
    </location>
</feature>
<dbReference type="STRING" id="988480.A0A075AV70"/>
<dbReference type="InterPro" id="IPR025476">
    <property type="entry name" value="Helitron_helicase-like"/>
</dbReference>
<evidence type="ECO:0000313" key="5">
    <source>
        <dbReference type="Proteomes" id="UP000281549"/>
    </source>
</evidence>
<reference evidence="5" key="2">
    <citation type="journal article" date="2018" name="Nat. Microbiol.">
        <title>Leveraging single-cell genomics to expand the fungal tree of life.</title>
        <authorList>
            <person name="Ahrendt S.R."/>
            <person name="Quandt C.A."/>
            <person name="Ciobanu D."/>
            <person name="Clum A."/>
            <person name="Salamov A."/>
            <person name="Andreopoulos B."/>
            <person name="Cheng J.F."/>
            <person name="Woyke T."/>
            <person name="Pelin A."/>
            <person name="Henrissat B."/>
            <person name="Reynolds N.K."/>
            <person name="Benny G.L."/>
            <person name="Smith M.E."/>
            <person name="James T.Y."/>
            <person name="Grigoriev I.V."/>
        </authorList>
    </citation>
    <scope>NUCLEOTIDE SEQUENCE [LARGE SCALE GENOMIC DNA]</scope>
    <source>
        <strain evidence="5">CSF55</strain>
    </source>
</reference>
<keyword evidence="4" id="KW-1185">Reference proteome</keyword>
<dbReference type="HOGENOM" id="CLU_001324_3_2_1"/>
<evidence type="ECO:0000313" key="2">
    <source>
        <dbReference type="EMBL" id="EPZ34211.1"/>
    </source>
</evidence>
<sequence>MAIVLEFGKPDLVITVTYTPAWPEIKNNLMLNKTAQDRPDIGALVFNQKLQLIIQDLTKNNMFGKVIAFMYVSVTVPHAHILHTLDESSKPCDPIDFDKLVTAFQGNPTGVV</sequence>
<dbReference type="EMBL" id="KE560973">
    <property type="protein sequence ID" value="EPZ34211.1"/>
    <property type="molecule type" value="Genomic_DNA"/>
</dbReference>
<dbReference type="AlphaFoldDB" id="A0A075AV70"/>
<name>A0A075AV70_ROZAC</name>
<dbReference type="Proteomes" id="UP000030755">
    <property type="component" value="Unassembled WGS sequence"/>
</dbReference>
<reference evidence="2 4" key="1">
    <citation type="journal article" date="2013" name="Curr. Biol.">
        <title>Shared signatures of parasitism and phylogenomics unite Cryptomycota and microsporidia.</title>
        <authorList>
            <person name="James T.Y."/>
            <person name="Pelin A."/>
            <person name="Bonen L."/>
            <person name="Ahrendt S."/>
            <person name="Sain D."/>
            <person name="Corradi N."/>
            <person name="Stajich J.E."/>
        </authorList>
    </citation>
    <scope>NUCLEOTIDE SEQUENCE [LARGE SCALE GENOMIC DNA]</scope>
    <source>
        <strain evidence="2 4">CSF55</strain>
        <strain evidence="2 4">CSF55</strain>
    </source>
</reference>
<organism evidence="2 4">
    <name type="scientific">Rozella allomycis (strain CSF55)</name>
    <dbReference type="NCBI Taxonomy" id="988480"/>
    <lineage>
        <taxon>Eukaryota</taxon>
        <taxon>Fungi</taxon>
        <taxon>Fungi incertae sedis</taxon>
        <taxon>Cryptomycota</taxon>
        <taxon>Cryptomycota incertae sedis</taxon>
        <taxon>Rozella</taxon>
    </lineage>
</organism>
<dbReference type="Proteomes" id="UP000281549">
    <property type="component" value="Unassembled WGS sequence"/>
</dbReference>
<accession>A0A075AV70</accession>
<protein>
    <recommendedName>
        <fullName evidence="1">Helitron helicase-like domain-containing protein</fullName>
    </recommendedName>
</protein>
<dbReference type="Pfam" id="PF14214">
    <property type="entry name" value="Helitron_like_N"/>
    <property type="match status" value="1"/>
</dbReference>
<evidence type="ECO:0000313" key="4">
    <source>
        <dbReference type="Proteomes" id="UP000030755"/>
    </source>
</evidence>
<dbReference type="OrthoDB" id="3366231at2759"/>